<evidence type="ECO:0000313" key="5">
    <source>
        <dbReference type="Proteomes" id="UP001143486"/>
    </source>
</evidence>
<dbReference type="SUPFAM" id="SSF53474">
    <property type="entry name" value="alpha/beta-Hydrolases"/>
    <property type="match status" value="1"/>
</dbReference>
<dbReference type="PANTHER" id="PTHR42776:SF27">
    <property type="entry name" value="DIPEPTIDYL PEPTIDASE FAMILY MEMBER 6"/>
    <property type="match status" value="1"/>
</dbReference>
<feature type="chain" id="PRO_5040888061" evidence="2">
    <location>
        <begin position="20"/>
        <end position="658"/>
    </location>
</feature>
<keyword evidence="5" id="KW-1185">Reference proteome</keyword>
<sequence>MARFLGAIAAICFGSAVQAQAPAPSVEDYAAMTNMSSVRLSPNGERVVFISGETRAERNIIIYSLVGEGSHVIDGGDDQVLVNVSWLNDDHISATYSERRDIIAAGERADVFRNYVVDYDGSDNWELNNYATIANRDLSDPDSILVWLPVLQDNRGSPAAGGGVDQAVGLYRQGLDRDRNRDRVFIGEGGFDYILNAENEPIVRYTSDGGEFELWSRRSGRWQRVYAENLERERFRFGARRSDRWTGRMTNMAGLDITGRYGYFTSRVNDDRTAVFRFDFETNEIEGPVLQSELADVGNFITDWRTNAIIGVRWNEEREKVHYFDPDFAALQEQLEGFFPSSNVTISSWDTDFRKVIVNIEGGSTAGAYYLLNRETGDVTLLAQSRPRIPDEVVAEVQVVQYEARDGLDLFGYLTLPPGREAQDLPLIMLPHGGPQARDFYGFDPWAQFLASRGYAVFQPQFRGSEGFGRDFITMAHGEWGRSMQDDISDAVHHLVESGVAAQDRVCIFGWSYGGYAALAGATLTPELYRCVIAGAPVSDVFAMMDYVTGRFGGASVTYWAEYIGDWRSETDYITRISPARQVEHVQAPLMLIHGTDDLIVPYEQAELMAQAMDRVGKPYELVRIEDGPHQSYRMTVANMEQLYSNLERFLLEHNPPD</sequence>
<dbReference type="PANTHER" id="PTHR42776">
    <property type="entry name" value="SERINE PEPTIDASE S9 FAMILY MEMBER"/>
    <property type="match status" value="1"/>
</dbReference>
<proteinExistence type="predicted"/>
<dbReference type="Gene3D" id="3.40.50.1820">
    <property type="entry name" value="alpha/beta hydrolase"/>
    <property type="match status" value="1"/>
</dbReference>
<dbReference type="InterPro" id="IPR001375">
    <property type="entry name" value="Peptidase_S9_cat"/>
</dbReference>
<dbReference type="AlphaFoldDB" id="A0A9W6MMI7"/>
<evidence type="ECO:0000259" key="3">
    <source>
        <dbReference type="Pfam" id="PF00326"/>
    </source>
</evidence>
<keyword evidence="2" id="KW-0732">Signal</keyword>
<dbReference type="SUPFAM" id="SSF82171">
    <property type="entry name" value="DPP6 N-terminal domain-like"/>
    <property type="match status" value="1"/>
</dbReference>
<dbReference type="Proteomes" id="UP001143486">
    <property type="component" value="Unassembled WGS sequence"/>
</dbReference>
<evidence type="ECO:0000256" key="2">
    <source>
        <dbReference type="SAM" id="SignalP"/>
    </source>
</evidence>
<gene>
    <name evidence="4" type="ORF">GCM10017621_07300</name>
</gene>
<dbReference type="EMBL" id="BSFE01000002">
    <property type="protein sequence ID" value="GLK51222.1"/>
    <property type="molecule type" value="Genomic_DNA"/>
</dbReference>
<reference evidence="4" key="2">
    <citation type="submission" date="2023-01" db="EMBL/GenBank/DDBJ databases">
        <authorList>
            <person name="Sun Q."/>
            <person name="Evtushenko L."/>
        </authorList>
    </citation>
    <scope>NUCLEOTIDE SEQUENCE</scope>
    <source>
        <strain evidence="4">VKM B-1513</strain>
    </source>
</reference>
<reference evidence="4" key="1">
    <citation type="journal article" date="2014" name="Int. J. Syst. Evol. Microbiol.">
        <title>Complete genome sequence of Corynebacterium casei LMG S-19264T (=DSM 44701T), isolated from a smear-ripened cheese.</title>
        <authorList>
            <consortium name="US DOE Joint Genome Institute (JGI-PGF)"/>
            <person name="Walter F."/>
            <person name="Albersmeier A."/>
            <person name="Kalinowski J."/>
            <person name="Ruckert C."/>
        </authorList>
    </citation>
    <scope>NUCLEOTIDE SEQUENCE</scope>
    <source>
        <strain evidence="4">VKM B-1513</strain>
    </source>
</reference>
<dbReference type="GO" id="GO:0004252">
    <property type="term" value="F:serine-type endopeptidase activity"/>
    <property type="evidence" value="ECO:0007669"/>
    <property type="project" value="TreeGrafter"/>
</dbReference>
<feature type="signal peptide" evidence="2">
    <location>
        <begin position="1"/>
        <end position="19"/>
    </location>
</feature>
<protein>
    <submittedName>
        <fullName evidence="4">Prolyl oligopeptidase</fullName>
    </submittedName>
</protein>
<feature type="domain" description="Peptidase S9 prolyl oligopeptidase catalytic" evidence="3">
    <location>
        <begin position="443"/>
        <end position="653"/>
    </location>
</feature>
<dbReference type="Pfam" id="PF00326">
    <property type="entry name" value="Peptidase_S9"/>
    <property type="match status" value="1"/>
</dbReference>
<comment type="caution">
    <text evidence="4">The sequence shown here is derived from an EMBL/GenBank/DDBJ whole genome shotgun (WGS) entry which is preliminary data.</text>
</comment>
<dbReference type="RefSeq" id="WP_271185614.1">
    <property type="nucleotide sequence ID" value="NZ_BSFE01000002.1"/>
</dbReference>
<name>A0A9W6MMI7_9PROT</name>
<dbReference type="GO" id="GO:0006508">
    <property type="term" value="P:proteolysis"/>
    <property type="evidence" value="ECO:0007669"/>
    <property type="project" value="InterPro"/>
</dbReference>
<dbReference type="InterPro" id="IPR029058">
    <property type="entry name" value="AB_hydrolase_fold"/>
</dbReference>
<accession>A0A9W6MMI7</accession>
<keyword evidence="1" id="KW-0378">Hydrolase</keyword>
<evidence type="ECO:0000313" key="4">
    <source>
        <dbReference type="EMBL" id="GLK51222.1"/>
    </source>
</evidence>
<evidence type="ECO:0000256" key="1">
    <source>
        <dbReference type="ARBA" id="ARBA00022801"/>
    </source>
</evidence>
<organism evidence="4 5">
    <name type="scientific">Maricaulis virginensis</name>
    <dbReference type="NCBI Taxonomy" id="144022"/>
    <lineage>
        <taxon>Bacteria</taxon>
        <taxon>Pseudomonadati</taxon>
        <taxon>Pseudomonadota</taxon>
        <taxon>Alphaproteobacteria</taxon>
        <taxon>Maricaulales</taxon>
        <taxon>Maricaulaceae</taxon>
        <taxon>Maricaulis</taxon>
    </lineage>
</organism>